<accession>A0ABV4HNF7</accession>
<protein>
    <submittedName>
        <fullName evidence="1">Uncharacterized protein</fullName>
    </submittedName>
</protein>
<comment type="caution">
    <text evidence="1">The sequence shown here is derived from an EMBL/GenBank/DDBJ whole genome shotgun (WGS) entry which is preliminary data.</text>
</comment>
<reference evidence="1 2" key="1">
    <citation type="submission" date="2024-06" db="EMBL/GenBank/DDBJ databases">
        <title>Soil Sphingobacterium thalpophilum.</title>
        <authorList>
            <person name="Yang J."/>
            <person name="Li J."/>
        </authorList>
    </citation>
    <scope>NUCLEOTIDE SEQUENCE [LARGE SCALE GENOMIC DNA]</scope>
    <source>
        <strain evidence="1 2">22g91tb</strain>
    </source>
</reference>
<sequence>MYSDFHFFIDFNPNHWLDKERLYFDELNKIVGLVRQHKCNLYYCKEQLSDFVGYCKDLDEDFITSIGNIIELIVQDANCIRATDSYFFKLQFNKEGSYIQPITDLYLKALIDEKKIGLLSVCSEEGIQYYLKANSSEEFEKLSLSFFNSVDSIVEWLVTCGEKRTFNLSPKHGENGIGNWPGESSLLCSSGEAQVLLNKAIGDFVNLKRLFYFDNSKHTYIEFFFEGNNPQKMWHGFHLKKDEWDKRVPTSIRNHFKI</sequence>
<gene>
    <name evidence="1" type="ORF">ABTW24_24505</name>
</gene>
<dbReference type="RefSeq" id="WP_370483454.1">
    <property type="nucleotide sequence ID" value="NZ_JBEOQA010000002.1"/>
</dbReference>
<evidence type="ECO:0000313" key="2">
    <source>
        <dbReference type="Proteomes" id="UP001566204"/>
    </source>
</evidence>
<organism evidence="1 2">
    <name type="scientific">Sphingobacterium thalpophilum</name>
    <dbReference type="NCBI Taxonomy" id="259"/>
    <lineage>
        <taxon>Bacteria</taxon>
        <taxon>Pseudomonadati</taxon>
        <taxon>Bacteroidota</taxon>
        <taxon>Sphingobacteriia</taxon>
        <taxon>Sphingobacteriales</taxon>
        <taxon>Sphingobacteriaceae</taxon>
        <taxon>Sphingobacterium</taxon>
    </lineage>
</organism>
<dbReference type="Proteomes" id="UP001566204">
    <property type="component" value="Unassembled WGS sequence"/>
</dbReference>
<name>A0ABV4HNF7_9SPHI</name>
<evidence type="ECO:0000313" key="1">
    <source>
        <dbReference type="EMBL" id="MEZ0454773.1"/>
    </source>
</evidence>
<dbReference type="EMBL" id="JBEOQB010000010">
    <property type="protein sequence ID" value="MEZ0454773.1"/>
    <property type="molecule type" value="Genomic_DNA"/>
</dbReference>
<keyword evidence="2" id="KW-1185">Reference proteome</keyword>
<proteinExistence type="predicted"/>